<protein>
    <submittedName>
        <fullName evidence="1">Uncharacterized protein</fullName>
    </submittedName>
</protein>
<proteinExistence type="predicted"/>
<evidence type="ECO:0000313" key="1">
    <source>
        <dbReference type="EMBL" id="MCA9383715.1"/>
    </source>
</evidence>
<organism evidence="1 2">
    <name type="scientific">Candidatus Dojkabacteria bacterium</name>
    <dbReference type="NCBI Taxonomy" id="2099670"/>
    <lineage>
        <taxon>Bacteria</taxon>
        <taxon>Candidatus Dojkabacteria</taxon>
    </lineage>
</organism>
<name>A0A955RJS8_9BACT</name>
<dbReference type="AlphaFoldDB" id="A0A955RJS8"/>
<dbReference type="Proteomes" id="UP000783287">
    <property type="component" value="Unassembled WGS sequence"/>
</dbReference>
<reference evidence="1" key="1">
    <citation type="submission" date="2020-04" db="EMBL/GenBank/DDBJ databases">
        <authorList>
            <person name="Zhang T."/>
        </authorList>
    </citation>
    <scope>NUCLEOTIDE SEQUENCE</scope>
    <source>
        <strain evidence="1">HKST-UBA14</strain>
    </source>
</reference>
<sequence length="185" mass="20797">MRRSNDVILKIPTELLVPPPALGYRQRVALQLVNPLMSALTWIGSAGDLHGYVKSLEKESRTGQRVLHMSGPFLALLQQRTGDALSSLRQPLEQAMLVDHQNDLDATQDIPLPMPHGPLDYTYTHTLFYNQGEVPQHLAFSLLADNFTIRGTMIELASSLSKSRYPLLNDYSMRTLSILFPNKEK</sequence>
<gene>
    <name evidence="1" type="ORF">KC909_05070</name>
</gene>
<evidence type="ECO:0000313" key="2">
    <source>
        <dbReference type="Proteomes" id="UP000783287"/>
    </source>
</evidence>
<accession>A0A955RJS8</accession>
<dbReference type="EMBL" id="JAGQLK010000119">
    <property type="protein sequence ID" value="MCA9383715.1"/>
    <property type="molecule type" value="Genomic_DNA"/>
</dbReference>
<comment type="caution">
    <text evidence="1">The sequence shown here is derived from an EMBL/GenBank/DDBJ whole genome shotgun (WGS) entry which is preliminary data.</text>
</comment>
<reference evidence="1" key="2">
    <citation type="journal article" date="2021" name="Microbiome">
        <title>Successional dynamics and alternative stable states in a saline activated sludge microbial community over 9 years.</title>
        <authorList>
            <person name="Wang Y."/>
            <person name="Ye J."/>
            <person name="Ju F."/>
            <person name="Liu L."/>
            <person name="Boyd J.A."/>
            <person name="Deng Y."/>
            <person name="Parks D.H."/>
            <person name="Jiang X."/>
            <person name="Yin X."/>
            <person name="Woodcroft B.J."/>
            <person name="Tyson G.W."/>
            <person name="Hugenholtz P."/>
            <person name="Polz M.F."/>
            <person name="Zhang T."/>
        </authorList>
    </citation>
    <scope>NUCLEOTIDE SEQUENCE</scope>
    <source>
        <strain evidence="1">HKST-UBA14</strain>
    </source>
</reference>